<keyword evidence="1" id="KW-0560">Oxidoreductase</keyword>
<gene>
    <name evidence="2" type="ORF">METZ01_LOCUS18629</name>
</gene>
<evidence type="ECO:0000256" key="1">
    <source>
        <dbReference type="ARBA" id="ARBA00023002"/>
    </source>
</evidence>
<sequence>MDKETLLEKLWVMLFRIPIVKNFWARNYEAVLFDRVPWTKLNKPLSACKIALFTTGGILLKTEEGFDLNDPQGDSTFRRIPHDVSVDDLTISHKYYDHRDADRDPNLILPFEVLRELQADGIVGASSPYHYSFMGHIEEPHLTTLVQESAVEAAKEIKQQQVDIALLVPA</sequence>
<dbReference type="AlphaFoldDB" id="A0A381PFJ3"/>
<reference evidence="2" key="1">
    <citation type="submission" date="2018-05" db="EMBL/GenBank/DDBJ databases">
        <authorList>
            <person name="Lanie J.A."/>
            <person name="Ng W.-L."/>
            <person name="Kazmierczak K.M."/>
            <person name="Andrzejewski T.M."/>
            <person name="Davidsen T.M."/>
            <person name="Wayne K.J."/>
            <person name="Tettelin H."/>
            <person name="Glass J.I."/>
            <person name="Rusch D."/>
            <person name="Podicherti R."/>
            <person name="Tsui H.-C.T."/>
            <person name="Winkler M.E."/>
        </authorList>
    </citation>
    <scope>NUCLEOTIDE SEQUENCE</scope>
</reference>
<protein>
    <recommendedName>
        <fullName evidence="3">Selenoprotein B glycine/betaine/sarcosine/D-proline reductase</fullName>
    </recommendedName>
</protein>
<dbReference type="GO" id="GO:0050485">
    <property type="term" value="F:oxidoreductase activity, acting on X-H and Y-H to form an X-Y bond, with a disulfide as acceptor"/>
    <property type="evidence" value="ECO:0007669"/>
    <property type="project" value="InterPro"/>
</dbReference>
<accession>A0A381PFJ3</accession>
<dbReference type="EMBL" id="UINC01000968">
    <property type="protein sequence ID" value="SUZ65775.1"/>
    <property type="molecule type" value="Genomic_DNA"/>
</dbReference>
<organism evidence="2">
    <name type="scientific">marine metagenome</name>
    <dbReference type="NCBI Taxonomy" id="408172"/>
    <lineage>
        <taxon>unclassified sequences</taxon>
        <taxon>metagenomes</taxon>
        <taxon>ecological metagenomes</taxon>
    </lineage>
</organism>
<name>A0A381PFJ3_9ZZZZ</name>
<evidence type="ECO:0000313" key="2">
    <source>
        <dbReference type="EMBL" id="SUZ65775.1"/>
    </source>
</evidence>
<dbReference type="InterPro" id="IPR010187">
    <property type="entry name" value="Various_sel_PB"/>
</dbReference>
<proteinExistence type="predicted"/>
<dbReference type="Pfam" id="PF07355">
    <property type="entry name" value="GRDB"/>
    <property type="match status" value="1"/>
</dbReference>
<evidence type="ECO:0008006" key="3">
    <source>
        <dbReference type="Google" id="ProtNLM"/>
    </source>
</evidence>